<dbReference type="Pfam" id="PF20778">
    <property type="entry name" value="SLS1_C"/>
    <property type="match status" value="1"/>
</dbReference>
<dbReference type="InParanoid" id="C5DMU3"/>
<organism evidence="5 6">
    <name type="scientific">Lachancea thermotolerans (strain ATCC 56472 / CBS 6340 / NRRL Y-8284)</name>
    <name type="common">Yeast</name>
    <name type="synonym">Kluyveromyces thermotolerans</name>
    <dbReference type="NCBI Taxonomy" id="559295"/>
    <lineage>
        <taxon>Eukaryota</taxon>
        <taxon>Fungi</taxon>
        <taxon>Dikarya</taxon>
        <taxon>Ascomycota</taxon>
        <taxon>Saccharomycotina</taxon>
        <taxon>Saccharomycetes</taxon>
        <taxon>Saccharomycetales</taxon>
        <taxon>Saccharomycetaceae</taxon>
        <taxon>Lachancea</taxon>
    </lineage>
</organism>
<dbReference type="Proteomes" id="UP000002036">
    <property type="component" value="Chromosome G"/>
</dbReference>
<protein>
    <submittedName>
        <fullName evidence="5">KLTH0G11660p</fullName>
    </submittedName>
</protein>
<dbReference type="InterPro" id="IPR048400">
    <property type="entry name" value="SLS1_N"/>
</dbReference>
<dbReference type="OrthoDB" id="5392646at2759"/>
<accession>C5DMU3</accession>
<dbReference type="InterPro" id="IPR048748">
    <property type="entry name" value="SLS1_KH2"/>
</dbReference>
<dbReference type="FunCoup" id="C5DMU3">
    <property type="interactions" value="57"/>
</dbReference>
<gene>
    <name evidence="5" type="ordered locus">KLTH0G11660g</name>
</gene>
<feature type="domain" description="SLS1 first KH" evidence="1">
    <location>
        <begin position="227"/>
        <end position="288"/>
    </location>
</feature>
<keyword evidence="6" id="KW-1185">Reference proteome</keyword>
<evidence type="ECO:0000313" key="6">
    <source>
        <dbReference type="Proteomes" id="UP000002036"/>
    </source>
</evidence>
<dbReference type="eggNOG" id="ENOG502QUD1">
    <property type="taxonomic scope" value="Eukaryota"/>
</dbReference>
<dbReference type="InterPro" id="IPR032741">
    <property type="entry name" value="Sls1_KH-1"/>
</dbReference>
<evidence type="ECO:0000313" key="5">
    <source>
        <dbReference type="EMBL" id="CAR25104.1"/>
    </source>
</evidence>
<dbReference type="Pfam" id="PF20776">
    <property type="entry name" value="SLS1_N"/>
    <property type="match status" value="1"/>
</dbReference>
<dbReference type="InterPro" id="IPR048401">
    <property type="entry name" value="SLS1_C"/>
</dbReference>
<dbReference type="STRING" id="559295.C5DMU3"/>
<dbReference type="RefSeq" id="XP_002555541.1">
    <property type="nucleotide sequence ID" value="XM_002555495.1"/>
</dbReference>
<dbReference type="GeneID" id="8293820"/>
<feature type="domain" description="SLS1 second KH" evidence="3">
    <location>
        <begin position="309"/>
        <end position="358"/>
    </location>
</feature>
<evidence type="ECO:0000259" key="1">
    <source>
        <dbReference type="Pfam" id="PF14611"/>
    </source>
</evidence>
<dbReference type="Pfam" id="PF14611">
    <property type="entry name" value="KH_SLS1_1"/>
    <property type="match status" value="1"/>
</dbReference>
<reference evidence="5 6" key="1">
    <citation type="journal article" date="2009" name="Genome Res.">
        <title>Comparative genomics of protoploid Saccharomycetaceae.</title>
        <authorList>
            <consortium name="The Genolevures Consortium"/>
            <person name="Souciet J.-L."/>
            <person name="Dujon B."/>
            <person name="Gaillardin C."/>
            <person name="Johnston M."/>
            <person name="Baret P.V."/>
            <person name="Cliften P."/>
            <person name="Sherman D.J."/>
            <person name="Weissenbach J."/>
            <person name="Westhof E."/>
            <person name="Wincker P."/>
            <person name="Jubin C."/>
            <person name="Poulain J."/>
            <person name="Barbe V."/>
            <person name="Segurens B."/>
            <person name="Artiguenave F."/>
            <person name="Anthouard V."/>
            <person name="Vacherie B."/>
            <person name="Val M.-E."/>
            <person name="Fulton R.S."/>
            <person name="Minx P."/>
            <person name="Wilson R."/>
            <person name="Durrens P."/>
            <person name="Jean G."/>
            <person name="Marck C."/>
            <person name="Martin T."/>
            <person name="Nikolski M."/>
            <person name="Rolland T."/>
            <person name="Seret M.-L."/>
            <person name="Casaregola S."/>
            <person name="Despons L."/>
            <person name="Fairhead C."/>
            <person name="Fischer G."/>
            <person name="Lafontaine I."/>
            <person name="Leh V."/>
            <person name="Lemaire M."/>
            <person name="de Montigny J."/>
            <person name="Neuveglise C."/>
            <person name="Thierry A."/>
            <person name="Blanc-Lenfle I."/>
            <person name="Bleykasten C."/>
            <person name="Diffels J."/>
            <person name="Fritsch E."/>
            <person name="Frangeul L."/>
            <person name="Goeffon A."/>
            <person name="Jauniaux N."/>
            <person name="Kachouri-Lafond R."/>
            <person name="Payen C."/>
            <person name="Potier S."/>
            <person name="Pribylova L."/>
            <person name="Ozanne C."/>
            <person name="Richard G.-F."/>
            <person name="Sacerdot C."/>
            <person name="Straub M.-L."/>
            <person name="Talla E."/>
        </authorList>
    </citation>
    <scope>NUCLEOTIDE SEQUENCE [LARGE SCALE GENOMIC DNA]</scope>
    <source>
        <strain evidence="6">ATCC 56472 / CBS 6340 / NRRL Y-8284</strain>
    </source>
</reference>
<dbReference type="OMA" id="LWFELDE"/>
<dbReference type="GO" id="GO:0005743">
    <property type="term" value="C:mitochondrial inner membrane"/>
    <property type="evidence" value="ECO:0007669"/>
    <property type="project" value="InterPro"/>
</dbReference>
<feature type="domain" description="SLS1 N-terminal" evidence="2">
    <location>
        <begin position="133"/>
        <end position="212"/>
    </location>
</feature>
<sequence>MFSRCTQAVIRCQRKGFDGCSRFPKLPLGLNRSNSTTTKVLVSDKALHSTRGKKLKPIKAQIVVLNPREAGLFKRKRTPAYFNGNERPRERLSVLEGVEFDSGGTSNNRKQQSSGDILQEIESQRRKLLVFKSSVPNEQVIKSIHDLRPSDDTRVMSTKRYTQLKALLEMAYTLPQLKAYTRQYYDQRVPKSVTKKSIIPSILHKLWNCEVDASMSDEQDLVVERILDSQSRDIYLLLLTNNGKILHNFARLGATVAVALGENKIIVRATSSLVKYVEVSLRKILDNVQREVLPIQSIIDSHSASNSPPISPEDLVNLVQKETATFFEKLLEDDTNSYVVSGFGGKRLAKAEILLLWALDYNPQKTELVRFLGERGDCDYKLFPFTDNQCLDWIDRSKEWYRLQKPVSKNQEPGEIKPLVLDEKAIDELYHDMLTSQSATTSKVNEGLETKVISITLGQILKTLDGKSSTFQPKVPGITKKLLQLPLYDGIAAEDELYTVDQHEYHVQLKFIPNLSSVGHIKDIPPLELWFELDDYDKAISSSVRCLLHTEDRSLLLQTPQMSHDYKVSVDRTLEATKPYEDDPQNWLKDQPGLKEFLLRARLTFQGSEKLYVPKNLEMNLRLGDSDVLQPVIFDYVNVKYRRVLRLKYMDHYLVQFSDLNGGTSGGKYTQVDFICPESNMISREAFGSFIKDVLKYV</sequence>
<evidence type="ECO:0000259" key="3">
    <source>
        <dbReference type="Pfam" id="PF20777"/>
    </source>
</evidence>
<name>C5DMU3_LACTC</name>
<dbReference type="AlphaFoldDB" id="C5DMU3"/>
<evidence type="ECO:0000259" key="2">
    <source>
        <dbReference type="Pfam" id="PF20776"/>
    </source>
</evidence>
<dbReference type="HOGENOM" id="CLU_390400_0_0_1"/>
<dbReference type="EMBL" id="CU928171">
    <property type="protein sequence ID" value="CAR25104.1"/>
    <property type="molecule type" value="Genomic_DNA"/>
</dbReference>
<dbReference type="Pfam" id="PF20777">
    <property type="entry name" value="KH_SLS1_2"/>
    <property type="match status" value="1"/>
</dbReference>
<dbReference type="KEGG" id="lth:KLTH0G11660g"/>
<evidence type="ECO:0000259" key="4">
    <source>
        <dbReference type="Pfam" id="PF20778"/>
    </source>
</evidence>
<proteinExistence type="predicted"/>
<feature type="domain" description="SLS1 C-terminal" evidence="4">
    <location>
        <begin position="389"/>
        <end position="696"/>
    </location>
</feature>